<accession>A0A940DQA0</accession>
<sequence length="457" mass="51342">MKIHATAAAALCILLAPSCDNSLYKTENLYPDEYKNIVSFQAEATSTDIMRIYDVNIDITQTVTLLRGGSDPSLTATAKLRGMTDDEAASYVKEGIAIAPQYYTISEPDIVLAPEERYRKVDIVFSTENIAGIRSQMEADPESRFYIALILDGLDNTYVNEDKCYFVREIELGKPVISITGGAITDSQDSWSVELSASMDGDNIWDFDCTLERNDDYVEDYNTSLGRDYNALSPESVVSISNEGKLSFKSGESTSQNTVTLTVSKAGFDFDSAPYVLPIAMNMGELEFEMERPYYMVIEGIITLTLDMLSCPFDLNGYDGQGLAGLIDGDVSNTYWHTPYNDDCGAYYKDDTYGHYFEINLGKQISKMKCRYYNRPGQQNNWPRDIDLYTSNDGETWTLFQSETDIPEAQEYELGPYDAETPFSYLRVCVKKNQQGMRPGIDQNACSHMTEFQLFGI</sequence>
<feature type="domain" description="BT-3987-like N-terminal" evidence="2">
    <location>
        <begin position="187"/>
        <end position="282"/>
    </location>
</feature>
<name>A0A940DQA0_9BACT</name>
<dbReference type="EMBL" id="JADILV010000006">
    <property type="protein sequence ID" value="MBO8482674.1"/>
    <property type="molecule type" value="Genomic_DNA"/>
</dbReference>
<dbReference type="Proteomes" id="UP000725002">
    <property type="component" value="Unassembled WGS sequence"/>
</dbReference>
<evidence type="ECO:0000259" key="1">
    <source>
        <dbReference type="Pfam" id="PF00754"/>
    </source>
</evidence>
<proteinExistence type="predicted"/>
<evidence type="ECO:0000313" key="3">
    <source>
        <dbReference type="EMBL" id="MBO8482674.1"/>
    </source>
</evidence>
<dbReference type="Gene3D" id="2.60.40.1740">
    <property type="entry name" value="hypothetical protein (bacova_03559)"/>
    <property type="match status" value="1"/>
</dbReference>
<protein>
    <submittedName>
        <fullName evidence="3">DUF1735 domain-containing protein</fullName>
    </submittedName>
</protein>
<feature type="domain" description="F5/8 type C" evidence="1">
    <location>
        <begin position="322"/>
        <end position="432"/>
    </location>
</feature>
<gene>
    <name evidence="3" type="ORF">IAB75_00925</name>
</gene>
<dbReference type="Gene3D" id="2.60.120.260">
    <property type="entry name" value="Galactose-binding domain-like"/>
    <property type="match status" value="1"/>
</dbReference>
<organism evidence="3 4">
    <name type="scientific">Candidatus Cryptobacteroides avicola</name>
    <dbReference type="NCBI Taxonomy" id="2840757"/>
    <lineage>
        <taxon>Bacteria</taxon>
        <taxon>Pseudomonadati</taxon>
        <taxon>Bacteroidota</taxon>
        <taxon>Bacteroidia</taxon>
        <taxon>Bacteroidales</taxon>
        <taxon>Candidatus Cryptobacteroides</taxon>
    </lineage>
</organism>
<evidence type="ECO:0000259" key="2">
    <source>
        <dbReference type="Pfam" id="PF08522"/>
    </source>
</evidence>
<comment type="caution">
    <text evidence="3">The sequence shown here is derived from an EMBL/GenBank/DDBJ whole genome shotgun (WGS) entry which is preliminary data.</text>
</comment>
<reference evidence="3" key="2">
    <citation type="journal article" date="2021" name="PeerJ">
        <title>Extensive microbial diversity within the chicken gut microbiome revealed by metagenomics and culture.</title>
        <authorList>
            <person name="Gilroy R."/>
            <person name="Ravi A."/>
            <person name="Getino M."/>
            <person name="Pursley I."/>
            <person name="Horton D.L."/>
            <person name="Alikhan N.F."/>
            <person name="Baker D."/>
            <person name="Gharbi K."/>
            <person name="Hall N."/>
            <person name="Watson M."/>
            <person name="Adriaenssens E.M."/>
            <person name="Foster-Nyarko E."/>
            <person name="Jarju S."/>
            <person name="Secka A."/>
            <person name="Antonio M."/>
            <person name="Oren A."/>
            <person name="Chaudhuri R.R."/>
            <person name="La Ragione R."/>
            <person name="Hildebrand F."/>
            <person name="Pallen M.J."/>
        </authorList>
    </citation>
    <scope>NUCLEOTIDE SEQUENCE</scope>
    <source>
        <strain evidence="3">G3-8215</strain>
    </source>
</reference>
<dbReference type="InterPro" id="IPR013728">
    <property type="entry name" value="BT_3987-like_N"/>
</dbReference>
<evidence type="ECO:0000313" key="4">
    <source>
        <dbReference type="Proteomes" id="UP000725002"/>
    </source>
</evidence>
<dbReference type="InterPro" id="IPR000421">
    <property type="entry name" value="FA58C"/>
</dbReference>
<dbReference type="AlphaFoldDB" id="A0A940DQA0"/>
<reference evidence="3" key="1">
    <citation type="submission" date="2020-10" db="EMBL/GenBank/DDBJ databases">
        <authorList>
            <person name="Gilroy R."/>
        </authorList>
    </citation>
    <scope>NUCLEOTIDE SEQUENCE</scope>
    <source>
        <strain evidence="3">G3-8215</strain>
    </source>
</reference>
<dbReference type="Pfam" id="PF00754">
    <property type="entry name" value="F5_F8_type_C"/>
    <property type="match status" value="1"/>
</dbReference>
<dbReference type="Pfam" id="PF08522">
    <property type="entry name" value="BT_3987-like_N"/>
    <property type="match status" value="1"/>
</dbReference>
<dbReference type="SUPFAM" id="SSF49785">
    <property type="entry name" value="Galactose-binding domain-like"/>
    <property type="match status" value="1"/>
</dbReference>
<dbReference type="InterPro" id="IPR008979">
    <property type="entry name" value="Galactose-bd-like_sf"/>
</dbReference>